<protein>
    <recommendedName>
        <fullName evidence="4">Transposase MuDR plant domain-containing protein</fullName>
    </recommendedName>
</protein>
<accession>A0ABR0MPQ8</accession>
<evidence type="ECO:0008006" key="4">
    <source>
        <dbReference type="Google" id="ProtNLM"/>
    </source>
</evidence>
<evidence type="ECO:0000256" key="1">
    <source>
        <dbReference type="SAM" id="MobiDB-lite"/>
    </source>
</evidence>
<gene>
    <name evidence="2" type="ORF">PVK06_043927</name>
</gene>
<dbReference type="EMBL" id="JARKNE010000012">
    <property type="protein sequence ID" value="KAK5775971.1"/>
    <property type="molecule type" value="Genomic_DNA"/>
</dbReference>
<proteinExistence type="predicted"/>
<comment type="caution">
    <text evidence="2">The sequence shown here is derived from an EMBL/GenBank/DDBJ whole genome shotgun (WGS) entry which is preliminary data.</text>
</comment>
<dbReference type="Proteomes" id="UP001358586">
    <property type="component" value="Chromosome 12"/>
</dbReference>
<feature type="compositionally biased region" description="Basic and acidic residues" evidence="1">
    <location>
        <begin position="24"/>
        <end position="35"/>
    </location>
</feature>
<organism evidence="2 3">
    <name type="scientific">Gossypium arboreum</name>
    <name type="common">Tree cotton</name>
    <name type="synonym">Gossypium nanking</name>
    <dbReference type="NCBI Taxonomy" id="29729"/>
    <lineage>
        <taxon>Eukaryota</taxon>
        <taxon>Viridiplantae</taxon>
        <taxon>Streptophyta</taxon>
        <taxon>Embryophyta</taxon>
        <taxon>Tracheophyta</taxon>
        <taxon>Spermatophyta</taxon>
        <taxon>Magnoliopsida</taxon>
        <taxon>eudicotyledons</taxon>
        <taxon>Gunneridae</taxon>
        <taxon>Pentapetalae</taxon>
        <taxon>rosids</taxon>
        <taxon>malvids</taxon>
        <taxon>Malvales</taxon>
        <taxon>Malvaceae</taxon>
        <taxon>Malvoideae</taxon>
        <taxon>Gossypium</taxon>
    </lineage>
</organism>
<evidence type="ECO:0000313" key="2">
    <source>
        <dbReference type="EMBL" id="KAK5775971.1"/>
    </source>
</evidence>
<feature type="region of interest" description="Disordered" evidence="1">
    <location>
        <begin position="1"/>
        <end position="39"/>
    </location>
</feature>
<sequence length="94" mass="10482">MTSTDGGTSYVVDDGGSNDEFDMDPPRELSLDDLPHKRRDHTSLSLDSSELEVSKEFSSKDSFLGALKQYSIINRVHYHVVKSKSVKFKAKCAV</sequence>
<evidence type="ECO:0000313" key="3">
    <source>
        <dbReference type="Proteomes" id="UP001358586"/>
    </source>
</evidence>
<name>A0ABR0MPQ8_GOSAR</name>
<reference evidence="2 3" key="1">
    <citation type="submission" date="2023-03" db="EMBL/GenBank/DDBJ databases">
        <title>WGS of Gossypium arboreum.</title>
        <authorList>
            <person name="Yu D."/>
        </authorList>
    </citation>
    <scope>NUCLEOTIDE SEQUENCE [LARGE SCALE GENOMIC DNA]</scope>
    <source>
        <tissue evidence="2">Leaf</tissue>
    </source>
</reference>
<keyword evidence="3" id="KW-1185">Reference proteome</keyword>